<sequence>MFGIQFTFDPENTLVWIEIYFRNLTAEIRTKETTSVTTLQHAASAQTQRNRRRALFASVFGTAIEWYDYALYGAAASVVIGPLFFSGAGESAASIAAFATFAVGFVARPLGGVVIGHLGDRYGRRPAMLLSIILMGVATVGIGLLPTAQTWGAWAVGLLVFFRLVQGFGAGAELTGAMTLVAEYAEPKKRGFYTSLVLSTPPLGIALATICFFAVSLPGEEVLLGWAWRIPFLISALLFVVAIYIRNKLEETPEYAKTMAAAKANADSAKLPVREVFESHTPRVVLGFFAITGHNAVNYIIAVFSISLMVSSGMDRSSALLAVTLGSLVSVLLTPVGGWLADRFGASKVLAAGNISGVLLTFPIFWMFSTDQFVLGLLAVAAGYALIIPCTSGAQGAFLTELFPVKVRFSGIAIARELNGALVAGLSPLIAAALLELGNGSITLPATYLAACCLSSVIAIYLGTRAAKRQLY</sequence>
<dbReference type="SUPFAM" id="SSF103473">
    <property type="entry name" value="MFS general substrate transporter"/>
    <property type="match status" value="1"/>
</dbReference>
<accession>A0A365YGM0</accession>
<protein>
    <submittedName>
        <fullName evidence="10">MFS transporter</fullName>
    </submittedName>
</protein>
<dbReference type="EMBL" id="POAF01000003">
    <property type="protein sequence ID" value="RBM01812.1"/>
    <property type="molecule type" value="Genomic_DNA"/>
</dbReference>
<feature type="transmembrane region" description="Helical" evidence="7">
    <location>
        <begin position="127"/>
        <end position="145"/>
    </location>
</feature>
<name>A0A365YGM0_9MICC</name>
<evidence type="ECO:0000259" key="8">
    <source>
        <dbReference type="PROSITE" id="PS50850"/>
    </source>
</evidence>
<keyword evidence="11" id="KW-1185">Reference proteome</keyword>
<dbReference type="InterPro" id="IPR005829">
    <property type="entry name" value="Sugar_transporter_CS"/>
</dbReference>
<dbReference type="InterPro" id="IPR036259">
    <property type="entry name" value="MFS_trans_sf"/>
</dbReference>
<dbReference type="PANTHER" id="PTHR43045">
    <property type="entry name" value="SHIKIMATE TRANSPORTER"/>
    <property type="match status" value="1"/>
</dbReference>
<dbReference type="PANTHER" id="PTHR43045:SF1">
    <property type="entry name" value="SHIKIMATE TRANSPORTER"/>
    <property type="match status" value="1"/>
</dbReference>
<keyword evidence="4 7" id="KW-0812">Transmembrane</keyword>
<evidence type="ECO:0000313" key="12">
    <source>
        <dbReference type="Proteomes" id="UP000477543"/>
    </source>
</evidence>
<reference evidence="10 11" key="1">
    <citation type="submission" date="2018-01" db="EMBL/GenBank/DDBJ databases">
        <title>Glutamicibacter soli strain NHPC-3 Whole genome sequence and assembly.</title>
        <authorList>
            <person name="Choudhury P."/>
            <person name="Gupta D."/>
            <person name="Sengupta K."/>
            <person name="Jawed A."/>
            <person name="Sultana N."/>
            <person name="Saha P."/>
        </authorList>
    </citation>
    <scope>NUCLEOTIDE SEQUENCE [LARGE SCALE GENOMIC DNA]</scope>
    <source>
        <strain evidence="10 11">NHPC-3</strain>
    </source>
</reference>
<reference evidence="9 12" key="2">
    <citation type="submission" date="2020-01" db="EMBL/GenBank/DDBJ databases">
        <title>Glutamicibacter soli M275.</title>
        <authorList>
            <person name="Meng X."/>
        </authorList>
    </citation>
    <scope>NUCLEOTIDE SEQUENCE [LARGE SCALE GENOMIC DNA]</scope>
    <source>
        <strain evidence="9 12">M275</strain>
    </source>
</reference>
<feature type="transmembrane region" description="Helical" evidence="7">
    <location>
        <begin position="319"/>
        <end position="340"/>
    </location>
</feature>
<dbReference type="InterPro" id="IPR020846">
    <property type="entry name" value="MFS_dom"/>
</dbReference>
<feature type="transmembrane region" description="Helical" evidence="7">
    <location>
        <begin position="54"/>
        <end position="80"/>
    </location>
</feature>
<feature type="transmembrane region" description="Helical" evidence="7">
    <location>
        <begin position="441"/>
        <end position="462"/>
    </location>
</feature>
<keyword evidence="2" id="KW-0813">Transport</keyword>
<evidence type="ECO:0000313" key="10">
    <source>
        <dbReference type="EMBL" id="RBM01812.1"/>
    </source>
</evidence>
<keyword evidence="6 7" id="KW-0472">Membrane</keyword>
<evidence type="ECO:0000256" key="4">
    <source>
        <dbReference type="ARBA" id="ARBA00022692"/>
    </source>
</evidence>
<feature type="transmembrane region" description="Helical" evidence="7">
    <location>
        <begin position="374"/>
        <end position="398"/>
    </location>
</feature>
<keyword evidence="3" id="KW-1003">Cell membrane</keyword>
<dbReference type="Gene3D" id="1.20.1250.20">
    <property type="entry name" value="MFS general substrate transporter like domains"/>
    <property type="match status" value="2"/>
</dbReference>
<evidence type="ECO:0000256" key="1">
    <source>
        <dbReference type="ARBA" id="ARBA00004651"/>
    </source>
</evidence>
<feature type="transmembrane region" description="Helical" evidence="7">
    <location>
        <begin position="284"/>
        <end position="307"/>
    </location>
</feature>
<feature type="transmembrane region" description="Helical" evidence="7">
    <location>
        <begin position="418"/>
        <end position="435"/>
    </location>
</feature>
<dbReference type="Proteomes" id="UP000477543">
    <property type="component" value="Unassembled WGS sequence"/>
</dbReference>
<feature type="domain" description="Major facilitator superfamily (MFS) profile" evidence="8">
    <location>
        <begin position="54"/>
        <end position="468"/>
    </location>
</feature>
<dbReference type="Pfam" id="PF07690">
    <property type="entry name" value="MFS_1"/>
    <property type="match status" value="1"/>
</dbReference>
<keyword evidence="5 7" id="KW-1133">Transmembrane helix</keyword>
<evidence type="ECO:0000256" key="3">
    <source>
        <dbReference type="ARBA" id="ARBA00022475"/>
    </source>
</evidence>
<feature type="transmembrane region" description="Helical" evidence="7">
    <location>
        <begin position="227"/>
        <end position="245"/>
    </location>
</feature>
<gene>
    <name evidence="10" type="ORF">C1H84_08205</name>
    <name evidence="9" type="ORF">GT020_08650</name>
</gene>
<dbReference type="PROSITE" id="PS50850">
    <property type="entry name" value="MFS"/>
    <property type="match status" value="1"/>
</dbReference>
<evidence type="ECO:0000313" key="9">
    <source>
        <dbReference type="EMBL" id="NAZ16132.1"/>
    </source>
</evidence>
<dbReference type="PROSITE" id="PS00217">
    <property type="entry name" value="SUGAR_TRANSPORT_2"/>
    <property type="match status" value="1"/>
</dbReference>
<dbReference type="GO" id="GO:0005886">
    <property type="term" value="C:plasma membrane"/>
    <property type="evidence" value="ECO:0007669"/>
    <property type="project" value="UniProtKB-SubCell"/>
</dbReference>
<feature type="transmembrane region" description="Helical" evidence="7">
    <location>
        <begin position="92"/>
        <end position="115"/>
    </location>
</feature>
<feature type="transmembrane region" description="Helical" evidence="7">
    <location>
        <begin position="192"/>
        <end position="215"/>
    </location>
</feature>
<feature type="transmembrane region" description="Helical" evidence="7">
    <location>
        <begin position="349"/>
        <end position="368"/>
    </location>
</feature>
<proteinExistence type="predicted"/>
<dbReference type="InterPro" id="IPR011701">
    <property type="entry name" value="MFS"/>
</dbReference>
<evidence type="ECO:0000256" key="7">
    <source>
        <dbReference type="SAM" id="Phobius"/>
    </source>
</evidence>
<evidence type="ECO:0000256" key="6">
    <source>
        <dbReference type="ARBA" id="ARBA00023136"/>
    </source>
</evidence>
<dbReference type="EMBL" id="WYDN01000006">
    <property type="protein sequence ID" value="NAZ16132.1"/>
    <property type="molecule type" value="Genomic_DNA"/>
</dbReference>
<organism evidence="10 11">
    <name type="scientific">Glutamicibacter soli</name>
    <dbReference type="NCBI Taxonomy" id="453836"/>
    <lineage>
        <taxon>Bacteria</taxon>
        <taxon>Bacillati</taxon>
        <taxon>Actinomycetota</taxon>
        <taxon>Actinomycetes</taxon>
        <taxon>Micrococcales</taxon>
        <taxon>Micrococcaceae</taxon>
        <taxon>Glutamicibacter</taxon>
    </lineage>
</organism>
<comment type="subcellular location">
    <subcellularLocation>
        <location evidence="1">Cell membrane</location>
        <topology evidence="1">Multi-pass membrane protein</topology>
    </subcellularLocation>
</comment>
<feature type="transmembrane region" description="Helical" evidence="7">
    <location>
        <begin position="151"/>
        <end position="171"/>
    </location>
</feature>
<comment type="caution">
    <text evidence="10">The sequence shown here is derived from an EMBL/GenBank/DDBJ whole genome shotgun (WGS) entry which is preliminary data.</text>
</comment>
<dbReference type="AlphaFoldDB" id="A0A365YGM0"/>
<evidence type="ECO:0000313" key="11">
    <source>
        <dbReference type="Proteomes" id="UP000252167"/>
    </source>
</evidence>
<evidence type="ECO:0000256" key="2">
    <source>
        <dbReference type="ARBA" id="ARBA00022448"/>
    </source>
</evidence>
<dbReference type="Proteomes" id="UP000252167">
    <property type="component" value="Unassembled WGS sequence"/>
</dbReference>
<evidence type="ECO:0000256" key="5">
    <source>
        <dbReference type="ARBA" id="ARBA00022989"/>
    </source>
</evidence>
<dbReference type="GO" id="GO:0022857">
    <property type="term" value="F:transmembrane transporter activity"/>
    <property type="evidence" value="ECO:0007669"/>
    <property type="project" value="InterPro"/>
</dbReference>